<evidence type="ECO:0000313" key="5">
    <source>
        <dbReference type="Proteomes" id="UP000245207"/>
    </source>
</evidence>
<dbReference type="SUPFAM" id="SSF50978">
    <property type="entry name" value="WD40 repeat-like"/>
    <property type="match status" value="1"/>
</dbReference>
<dbReference type="PRINTS" id="PR00320">
    <property type="entry name" value="GPROTEINBRPT"/>
</dbReference>
<protein>
    <submittedName>
        <fullName evidence="4">Coatomer alpha subunit</fullName>
    </submittedName>
</protein>
<dbReference type="Gene3D" id="2.130.10.10">
    <property type="entry name" value="YVTN repeat-like/Quinoprotein amine dehydrogenase"/>
    <property type="match status" value="3"/>
</dbReference>
<sequence length="487" mass="54774">MINPPPGLDLHNNYNVTQQESTMLTYDNDHNHNHPNHHPNESLERFHFRANSISDSQPASSDNESLHEDDQLWDSCSYKMSSAQTSAVASSRWSYREQQISGSIDLYSHYTGLIASLVREEGNIYSLATKGDMLYMGSDSKNIRVWKNRKEFSCFKSSSGLVKAIVVANDKIFTGHRDGKIRVWKVSTSNPSVHKKIGVLPNFTSIMKKSIKPKNYTEVRKNHSVIWIKHFDVISSLSLSEDHTLLYSGSWDTTIKVWKVSDFKCLESIPAHDDAVNAVVAGFDDFIFSGSADGVVKVWRREMPGKRTKHLFLSTLLKSDSAVTSLVVNPCGTVVYAGLSDGLMHFWERDKFLSSGTVFRCHNIAVLCLAATGNLVFSGSADTNICVWRREEGGEHKCMYVLSGHSGPVKCLAVDMNRGSRMGERSCTLYSGSFDRSVKIWRVSIGKEEIEEDQPRRPSKLKERLWRSCNGGLQGFTARGRLSQWKN</sequence>
<accession>A0A2U1P5H5</accession>
<dbReference type="FunFam" id="2.130.10.10:FF:000775">
    <property type="entry name" value="BnaA09g28200D protein"/>
    <property type="match status" value="1"/>
</dbReference>
<dbReference type="InterPro" id="IPR036322">
    <property type="entry name" value="WD40_repeat_dom_sf"/>
</dbReference>
<dbReference type="PANTHER" id="PTHR22844:SF334">
    <property type="entry name" value="PROTEIN JINGUBANG-LIKE"/>
    <property type="match status" value="1"/>
</dbReference>
<dbReference type="SMART" id="SM00320">
    <property type="entry name" value="WD40"/>
    <property type="match status" value="7"/>
</dbReference>
<evidence type="ECO:0000256" key="1">
    <source>
        <dbReference type="ARBA" id="ARBA00022574"/>
    </source>
</evidence>
<feature type="repeat" description="WD" evidence="3">
    <location>
        <begin position="227"/>
        <end position="268"/>
    </location>
</feature>
<name>A0A2U1P5H5_ARTAN</name>
<gene>
    <name evidence="4" type="ORF">CTI12_AA190860</name>
</gene>
<dbReference type="PROSITE" id="PS50294">
    <property type="entry name" value="WD_REPEATS_REGION"/>
    <property type="match status" value="1"/>
</dbReference>
<dbReference type="STRING" id="35608.A0A2U1P5H5"/>
<keyword evidence="2" id="KW-0677">Repeat</keyword>
<dbReference type="InterPro" id="IPR020472">
    <property type="entry name" value="WD40_PAC1"/>
</dbReference>
<dbReference type="PANTHER" id="PTHR22844">
    <property type="entry name" value="F-BOX AND WD40 DOMAIN PROTEIN"/>
    <property type="match status" value="1"/>
</dbReference>
<dbReference type="Pfam" id="PF00400">
    <property type="entry name" value="WD40"/>
    <property type="match status" value="5"/>
</dbReference>
<dbReference type="InterPro" id="IPR001680">
    <property type="entry name" value="WD40_rpt"/>
</dbReference>
<dbReference type="PROSITE" id="PS50082">
    <property type="entry name" value="WD_REPEATS_2"/>
    <property type="match status" value="3"/>
</dbReference>
<keyword evidence="1 3" id="KW-0853">WD repeat</keyword>
<evidence type="ECO:0000313" key="4">
    <source>
        <dbReference type="EMBL" id="PWA81015.1"/>
    </source>
</evidence>
<organism evidence="4 5">
    <name type="scientific">Artemisia annua</name>
    <name type="common">Sweet wormwood</name>
    <dbReference type="NCBI Taxonomy" id="35608"/>
    <lineage>
        <taxon>Eukaryota</taxon>
        <taxon>Viridiplantae</taxon>
        <taxon>Streptophyta</taxon>
        <taxon>Embryophyta</taxon>
        <taxon>Tracheophyta</taxon>
        <taxon>Spermatophyta</taxon>
        <taxon>Magnoliopsida</taxon>
        <taxon>eudicotyledons</taxon>
        <taxon>Gunneridae</taxon>
        <taxon>Pentapetalae</taxon>
        <taxon>asterids</taxon>
        <taxon>campanulids</taxon>
        <taxon>Asterales</taxon>
        <taxon>Asteraceae</taxon>
        <taxon>Asteroideae</taxon>
        <taxon>Anthemideae</taxon>
        <taxon>Artemisiinae</taxon>
        <taxon>Artemisia</taxon>
    </lineage>
</organism>
<dbReference type="Proteomes" id="UP000245207">
    <property type="component" value="Unassembled WGS sequence"/>
</dbReference>
<dbReference type="OrthoDB" id="674604at2759"/>
<evidence type="ECO:0000256" key="2">
    <source>
        <dbReference type="ARBA" id="ARBA00022737"/>
    </source>
</evidence>
<feature type="repeat" description="WD" evidence="3">
    <location>
        <begin position="269"/>
        <end position="299"/>
    </location>
</feature>
<evidence type="ECO:0000256" key="3">
    <source>
        <dbReference type="PROSITE-ProRule" id="PRU00221"/>
    </source>
</evidence>
<dbReference type="CDD" id="cd00200">
    <property type="entry name" value="WD40"/>
    <property type="match status" value="1"/>
</dbReference>
<feature type="repeat" description="WD" evidence="3">
    <location>
        <begin position="402"/>
        <end position="451"/>
    </location>
</feature>
<dbReference type="AlphaFoldDB" id="A0A2U1P5H5"/>
<keyword evidence="5" id="KW-1185">Reference proteome</keyword>
<dbReference type="InterPro" id="IPR045182">
    <property type="entry name" value="JINGUBANG-like"/>
</dbReference>
<reference evidence="4 5" key="1">
    <citation type="journal article" date="2018" name="Mol. Plant">
        <title>The genome of Artemisia annua provides insight into the evolution of Asteraceae family and artemisinin biosynthesis.</title>
        <authorList>
            <person name="Shen Q."/>
            <person name="Zhang L."/>
            <person name="Liao Z."/>
            <person name="Wang S."/>
            <person name="Yan T."/>
            <person name="Shi P."/>
            <person name="Liu M."/>
            <person name="Fu X."/>
            <person name="Pan Q."/>
            <person name="Wang Y."/>
            <person name="Lv Z."/>
            <person name="Lu X."/>
            <person name="Zhang F."/>
            <person name="Jiang W."/>
            <person name="Ma Y."/>
            <person name="Chen M."/>
            <person name="Hao X."/>
            <person name="Li L."/>
            <person name="Tang Y."/>
            <person name="Lv G."/>
            <person name="Zhou Y."/>
            <person name="Sun X."/>
            <person name="Brodelius P.E."/>
            <person name="Rose J.K.C."/>
            <person name="Tang K."/>
        </authorList>
    </citation>
    <scope>NUCLEOTIDE SEQUENCE [LARGE SCALE GENOMIC DNA]</scope>
    <source>
        <strain evidence="5">cv. Huhao1</strain>
        <tissue evidence="4">Leaf</tissue>
    </source>
</reference>
<dbReference type="EMBL" id="PKPP01001643">
    <property type="protein sequence ID" value="PWA81015.1"/>
    <property type="molecule type" value="Genomic_DNA"/>
</dbReference>
<comment type="caution">
    <text evidence="4">The sequence shown here is derived from an EMBL/GenBank/DDBJ whole genome shotgun (WGS) entry which is preliminary data.</text>
</comment>
<dbReference type="InterPro" id="IPR015943">
    <property type="entry name" value="WD40/YVTN_repeat-like_dom_sf"/>
</dbReference>
<proteinExistence type="predicted"/>